<keyword evidence="3" id="KW-1185">Reference proteome</keyword>
<name>A0ABQ7F775_BRACR</name>
<evidence type="ECO:0000256" key="1">
    <source>
        <dbReference type="SAM" id="MobiDB-lite"/>
    </source>
</evidence>
<protein>
    <submittedName>
        <fullName evidence="2">Uncharacterized protein</fullName>
    </submittedName>
</protein>
<dbReference type="EMBL" id="QGKV02000297">
    <property type="protein sequence ID" value="KAF3611712.1"/>
    <property type="molecule type" value="Genomic_DNA"/>
</dbReference>
<reference evidence="2 3" key="1">
    <citation type="journal article" date="2020" name="BMC Genomics">
        <title>Intraspecific diversification of the crop wild relative Brassica cretica Lam. using demographic model selection.</title>
        <authorList>
            <person name="Kioukis A."/>
            <person name="Michalopoulou V.A."/>
            <person name="Briers L."/>
            <person name="Pirintsos S."/>
            <person name="Studholme D.J."/>
            <person name="Pavlidis P."/>
            <person name="Sarris P.F."/>
        </authorList>
    </citation>
    <scope>NUCLEOTIDE SEQUENCE [LARGE SCALE GENOMIC DNA]</scope>
    <source>
        <strain evidence="3">cv. PFS-1207/04</strain>
    </source>
</reference>
<sequence length="117" mass="13342">MVLGRVIDRLRVNIWFRSILGRVWRLGHLAFCLVLGGIRGSSWFLELLASYSGDDIGTPGIRGNEENLTFLWSSLMVENSDSEDEDEIEENEDENKEEGEQEQVDGGRKKKKKVVTK</sequence>
<feature type="region of interest" description="Disordered" evidence="1">
    <location>
        <begin position="78"/>
        <end position="117"/>
    </location>
</feature>
<feature type="compositionally biased region" description="Acidic residues" evidence="1">
    <location>
        <begin position="80"/>
        <end position="103"/>
    </location>
</feature>
<dbReference type="Proteomes" id="UP000266723">
    <property type="component" value="Unassembled WGS sequence"/>
</dbReference>
<accession>A0ABQ7F775</accession>
<gene>
    <name evidence="2" type="ORF">DY000_02050558</name>
</gene>
<evidence type="ECO:0000313" key="2">
    <source>
        <dbReference type="EMBL" id="KAF3611712.1"/>
    </source>
</evidence>
<comment type="caution">
    <text evidence="2">The sequence shown here is derived from an EMBL/GenBank/DDBJ whole genome shotgun (WGS) entry which is preliminary data.</text>
</comment>
<feature type="compositionally biased region" description="Basic residues" evidence="1">
    <location>
        <begin position="108"/>
        <end position="117"/>
    </location>
</feature>
<organism evidence="2 3">
    <name type="scientific">Brassica cretica</name>
    <name type="common">Mustard</name>
    <dbReference type="NCBI Taxonomy" id="69181"/>
    <lineage>
        <taxon>Eukaryota</taxon>
        <taxon>Viridiplantae</taxon>
        <taxon>Streptophyta</taxon>
        <taxon>Embryophyta</taxon>
        <taxon>Tracheophyta</taxon>
        <taxon>Spermatophyta</taxon>
        <taxon>Magnoliopsida</taxon>
        <taxon>eudicotyledons</taxon>
        <taxon>Gunneridae</taxon>
        <taxon>Pentapetalae</taxon>
        <taxon>rosids</taxon>
        <taxon>malvids</taxon>
        <taxon>Brassicales</taxon>
        <taxon>Brassicaceae</taxon>
        <taxon>Brassiceae</taxon>
        <taxon>Brassica</taxon>
    </lineage>
</organism>
<evidence type="ECO:0000313" key="3">
    <source>
        <dbReference type="Proteomes" id="UP000266723"/>
    </source>
</evidence>
<proteinExistence type="predicted"/>